<dbReference type="GO" id="GO:0005507">
    <property type="term" value="F:copper ion binding"/>
    <property type="evidence" value="ECO:0007669"/>
    <property type="project" value="InterPro"/>
</dbReference>
<reference evidence="4" key="1">
    <citation type="submission" date="2016-11" db="EMBL/GenBank/DDBJ databases">
        <authorList>
            <person name="Varghese N."/>
            <person name="Submissions S."/>
        </authorList>
    </citation>
    <scope>NUCLEOTIDE SEQUENCE [LARGE SCALE GENOMIC DNA]</scope>
    <source>
        <strain evidence="4">CGMCC 1.6496</strain>
    </source>
</reference>
<dbReference type="SUPFAM" id="SSF49503">
    <property type="entry name" value="Cupredoxins"/>
    <property type="match status" value="3"/>
</dbReference>
<evidence type="ECO:0000313" key="3">
    <source>
        <dbReference type="EMBL" id="SHH66095.1"/>
    </source>
</evidence>
<name>A0A1M5UT28_9BACI</name>
<dbReference type="FunFam" id="2.60.40.420:FF:000087">
    <property type="entry name" value="Spore coat protein A"/>
    <property type="match status" value="1"/>
</dbReference>
<evidence type="ECO:0000313" key="4">
    <source>
        <dbReference type="Proteomes" id="UP000184079"/>
    </source>
</evidence>
<dbReference type="InterPro" id="IPR045087">
    <property type="entry name" value="Cu-oxidase_fam"/>
</dbReference>
<keyword evidence="3" id="KW-0946">Virion</keyword>
<gene>
    <name evidence="3" type="ORF">SAMN05421807_110121</name>
</gene>
<accession>A0A1M5UT28</accession>
<dbReference type="EMBL" id="FQXD01000010">
    <property type="protein sequence ID" value="SHH66095.1"/>
    <property type="molecule type" value="Genomic_DNA"/>
</dbReference>
<sequence length="516" mass="59054">MKLNPTELEKFVDALPKMPILKPKGKKDYVDYYEVRMVEFTTSLHRDLPHTLVWGYEYSVPGPTIEVCSSASIKVKWINALPERHLLPIDHTVHGAGKDVPDVRTVVHVHGGVTEPESDGYPEAWFTKDFGEVGPFFTKQIYDYSNNMKSTALWYHDHTLGITRLNVYAGLAGFYIIRSQQEKELNLPAGKYEIPLLVEDKTVNANGSLYYPSQPQPPIPSLPVSIVPEFVGELNMVNGKIWPYLAVEPRKYRFRLLNASNSRFYQFYLDSGQFFYQIGTDGGFMNQTIAVRQILLAPAERVDVIVDFSNMYGKTVVLRNNAPIPYPNGEAPNPETVGVVMQFKVIEQATSIDTSCIPEFPGCVDKIETELAMKERMLTLDVTRDAYNRPVLLLDNKTWSQPITISPRWGTTEIWYLINTTGDTHPIHIHLGFFQIISRQTFDVEHFNETGEIIYTGDPMPPEPIENGRKDTVRANPGQVTKIIKHFFTYTGRYVWHCHILEHEDYEMMRPFIIIK</sequence>
<keyword evidence="4" id="KW-1185">Reference proteome</keyword>
<keyword evidence="3" id="KW-0167">Capsid protein</keyword>
<dbReference type="Pfam" id="PF07731">
    <property type="entry name" value="Cu-oxidase_2"/>
    <property type="match status" value="1"/>
</dbReference>
<dbReference type="OrthoDB" id="9757546at2"/>
<dbReference type="CDD" id="cd13868">
    <property type="entry name" value="CuRO_2_CotA_like"/>
    <property type="match status" value="1"/>
</dbReference>
<dbReference type="Gene3D" id="2.60.40.420">
    <property type="entry name" value="Cupredoxins - blue copper proteins"/>
    <property type="match status" value="3"/>
</dbReference>
<dbReference type="InterPro" id="IPR008972">
    <property type="entry name" value="Cupredoxin"/>
</dbReference>
<dbReference type="AlphaFoldDB" id="A0A1M5UT28"/>
<dbReference type="InterPro" id="IPR011706">
    <property type="entry name" value="Cu-oxidase_C"/>
</dbReference>
<protein>
    <submittedName>
        <fullName evidence="3">Spore coat protein A</fullName>
    </submittedName>
</protein>
<feature type="domain" description="Plastocyanin-like" evidence="2">
    <location>
        <begin position="384"/>
        <end position="514"/>
    </location>
</feature>
<dbReference type="CDD" id="cd13891">
    <property type="entry name" value="CuRO_3_CotA_like"/>
    <property type="match status" value="1"/>
</dbReference>
<dbReference type="Proteomes" id="UP000184079">
    <property type="component" value="Unassembled WGS sequence"/>
</dbReference>
<dbReference type="GO" id="GO:0016491">
    <property type="term" value="F:oxidoreductase activity"/>
    <property type="evidence" value="ECO:0007669"/>
    <property type="project" value="InterPro"/>
</dbReference>
<evidence type="ECO:0000256" key="1">
    <source>
        <dbReference type="ARBA" id="ARBA00010609"/>
    </source>
</evidence>
<dbReference type="PANTHER" id="PTHR48267:SF1">
    <property type="entry name" value="BILIRUBIN OXIDASE"/>
    <property type="match status" value="1"/>
</dbReference>
<dbReference type="RefSeq" id="WP_073009823.1">
    <property type="nucleotide sequence ID" value="NZ_FQXD01000010.1"/>
</dbReference>
<organism evidence="3 4">
    <name type="scientific">Virgibacillus chiguensis</name>
    <dbReference type="NCBI Taxonomy" id="411959"/>
    <lineage>
        <taxon>Bacteria</taxon>
        <taxon>Bacillati</taxon>
        <taxon>Bacillota</taxon>
        <taxon>Bacilli</taxon>
        <taxon>Bacillales</taxon>
        <taxon>Bacillaceae</taxon>
        <taxon>Virgibacillus</taxon>
    </lineage>
</organism>
<evidence type="ECO:0000259" key="2">
    <source>
        <dbReference type="Pfam" id="PF07731"/>
    </source>
</evidence>
<comment type="similarity">
    <text evidence="1">Belongs to the multicopper oxidase family.</text>
</comment>
<dbReference type="PANTHER" id="PTHR48267">
    <property type="entry name" value="CUPREDOXIN SUPERFAMILY PROTEIN"/>
    <property type="match status" value="1"/>
</dbReference>
<dbReference type="CDD" id="cd13844">
    <property type="entry name" value="CuRO_1_BOD_CotA_like"/>
    <property type="match status" value="1"/>
</dbReference>
<proteinExistence type="inferred from homology"/>